<feature type="compositionally biased region" description="Polar residues" evidence="24">
    <location>
        <begin position="1089"/>
        <end position="1121"/>
    </location>
</feature>
<proteinExistence type="inferred from homology"/>
<dbReference type="PANTHER" id="PTHR22589">
    <property type="entry name" value="CARNITINE O-ACYLTRANSFERASE"/>
    <property type="match status" value="1"/>
</dbReference>
<dbReference type="GO" id="GO:0005743">
    <property type="term" value="C:mitochondrial inner membrane"/>
    <property type="evidence" value="ECO:0007669"/>
    <property type="project" value="UniProtKB-SubCell"/>
</dbReference>
<evidence type="ECO:0000256" key="5">
    <source>
        <dbReference type="ARBA" id="ARBA00022448"/>
    </source>
</evidence>
<keyword evidence="6" id="KW-0808">Transferase</keyword>
<evidence type="ECO:0000313" key="26">
    <source>
        <dbReference type="EMBL" id="QIX00733.1"/>
    </source>
</evidence>
<feature type="compositionally biased region" description="Polar residues" evidence="24">
    <location>
        <begin position="546"/>
        <end position="565"/>
    </location>
</feature>
<keyword evidence="14" id="KW-0496">Mitochondrion</keyword>
<feature type="region of interest" description="Disordered" evidence="24">
    <location>
        <begin position="1"/>
        <end position="97"/>
    </location>
</feature>
<comment type="function">
    <text evidence="19">Carnitine acetylase is specific for short chain fatty acids. Carnitine acetylase seems to affect the flux through the pyruvate dehydrogenase complex. It may be involved as well in the transport of acetyl-CoA into mitochondria.</text>
</comment>
<comment type="similarity">
    <text evidence="4">Belongs to the protein kinase superfamily. STE Ser/Thr protein kinase family. MAP kinase kinase kinase subfamily.</text>
</comment>
<keyword evidence="11 23" id="KW-0067">ATP-binding</keyword>
<keyword evidence="13" id="KW-0443">Lipid metabolism</keyword>
<evidence type="ECO:0000256" key="20">
    <source>
        <dbReference type="ARBA" id="ARBA00066910"/>
    </source>
</evidence>
<dbReference type="FunFam" id="1.10.510.10:FF:000182">
    <property type="entry name" value="MAP kinase kinase kinase mkh1"/>
    <property type="match status" value="1"/>
</dbReference>
<evidence type="ECO:0000259" key="25">
    <source>
        <dbReference type="PROSITE" id="PS50011"/>
    </source>
</evidence>
<feature type="compositionally biased region" description="Basic and acidic residues" evidence="24">
    <location>
        <begin position="733"/>
        <end position="743"/>
    </location>
</feature>
<sequence>MSQQGAYPPMGGQRQGYNIPPPPPLTMQTQTSNNMPLPPPPPRMANGTTPQNWVPPPPGQPHPYYNVNRQATYPGPGGQPQQPSSQPGGYDPSLWTYAFPPAAEHQPLTSATYVPGSDSFGPGVGIPPLYAQTPTTRAQPPFYPHEHQIAHQPVHQHSFDQSWSSHYYPNPTPPPPHSQSQPPPHAATFPPPTPTSARPRGTITLEPARERHSPATSHAPHSFNTQIPTSSDILHRDHSSTLDYTGSPSEQNWSREQVKNWMQAHGFSKEWLSAFEHLNIHGNQFLNIGRGAGNLALLHQTVLPQINREFLQQNRAWDKRNEEAESRRLRKLVKEVLQGGGTAGTPPPPPGTSTLPPRSRSDTHSGAEGAEISLILRGMSMDYQIQPLQVPLEMNRLHVSLGALTDNFSGGRSSPGITTGDGRKLQASPSQSPAITTAKPNGKPSHRAQNSSETNIPTSNSHSPSTERFGTSAGSDRSHETSSKRHDRRPLSIDNTAKTNQEPPNSAKETRGFLGIFKRGKHDSQQSPEDELSPVSPNHVRKHGHSASNTSTGRPTSARSKQSSYEGFDGANRSVSPVERRYIFVTPDGWNYRLIDVTLLTSAEQLRQEVCHNLGMTESPDVTIYLTRPGHLDTDQPLSDEMLVDARQQLADATGALKLLVQTSASQAHGQSANKIAPLVPVVPSQTNGDPVVSSPEQLKALLEAKAIEHRQENERKLSEYFKQRQERLSGKEMRVFDFDHPRALPSEGGRPPSSGSLDTTGSGGLVPLRQAPPVPGPTSTLVKANSLTKRPGVDSRISWSKQVSQNRMSGGKIVEEDGRRSFGRSSGSILANKHGSSASTSSSLQKITSADGGSPRFTLSNGGPSFSIPEYDAQVDKEDEDEDTLRPAQRPNLHLETPGNAPSSKAVFGGEDVSPTGLQRGKSFLQRSASKRAPGNQTMFISDEDDDDSSDDGLFAIPLTKKAPAGASKAEKVLGIGPESAGSTSAGASGTGNKPDLRIKTSRSKMSLGDASKKDDSEHFPYLNEKPVPPSAGSTTWSPGEPAIFDNRRDSFASDVWANRPPAEALVEHLDEFFPNVDLDQPMDVDDSQSAAESGASSDVNTLSTKASSLDISRSVTPVSSADEADTTTGRESFESTAQRNMRRSGGLGRTKSIRDVVKGAYAFDKNAPRLSMAPIAETEPAAKQAAPGPANPMLNRINTLRVNAAEGIVRRKSTKMFGARIEQIKPNRNSRILSLETIPQDSLPDAHDKGTPERQPTFKWMKGQLIGKGTFGRVYLGMNTTTGELLAVKQVEVNPKLPNTDPAKIREMVKALDQEIDTMQHLDHVNIVQYLGCERKEYSISIFLEYISGGSIGSCLRKHGKFEESVVSSLTRQTLCGLAYLHREGILHRDLKADNILLDLDGTAKISDFGISKRSAAGAYSNDITNSMQGSVFWMAPEVIRAQSQQLTAAEAANLDPSQALSQGYSGKVDIWSLGCVVLEMFAGRRPWSKEEVIGAIYKLGSLNQAPPIPDDVSTVISPAAFSFMLDCFTIDPVERPQADTLLRQPFCFSNPQYNFQETDLYAKIRNKNSLLSLRPQGVRLNSDHWAPQHRQDFRTRLNLTYQGQAMWLVGRAARRGGASFASSTLTGYRGSSSLLAAGSAFTMAPQQQQSRKQSALPASYKEDLSKGAMLRYEDSLPTLPVPTLEQTAQRYLKSVHCLLNEGEYQHTKKAVEEFVSSNGLGPTLQKRLQERAAQKGMNNWLTEWWNEAAYLGYRDPVVPYVSYFYSHRDDRKRRDPAKRAAAISFAALDFKRQVDELSLEPEYMRKLPMAMSSYYWMFNACRLPQKPSDVPIKYDYKDPENQFILAVRKNQFWKIPHQVGGKQLSCSELEHQFREIYRSAESSPPVGILTTENRDNFTDMRERLLASPINAAALEAIQRSSFVVCLDDAAPITLTERAHQYWHGDGSNRWFDKPIQFVVCSNGSSGFTGEHSMMDGTPTHRLNDYVNNVIFNNKLDFEEAPVRSNLPPPTPIRWELSGENRADIALATTHHVKVMSQHDLRVEAYQGYGKGLIKKMKCSPDGYFYGKNRPTYESAATRAYKEGRTETCRSVSDESVAFCNAMAHPLSTAEECQTLFRKALASQGEYISAASDGKGVDRHLFGLKKCIKDGEQVPAIFKDPAFSYSSSWFVSSSQLSSEYYNGYGWSQVIEDGWGLAYMINENSIQFNVVSKNLGCEKMAFYLNEAAGDIRDLMLPTVEQKAKL</sequence>
<dbReference type="OrthoDB" id="240216at2759"/>
<evidence type="ECO:0000256" key="10">
    <source>
        <dbReference type="ARBA" id="ARBA00022832"/>
    </source>
</evidence>
<feature type="active site" description="Proton acceptor" evidence="22">
    <location>
        <position position="1974"/>
    </location>
</feature>
<evidence type="ECO:0000256" key="2">
    <source>
        <dbReference type="ARBA" id="ARBA00004443"/>
    </source>
</evidence>
<feature type="compositionally biased region" description="Polar residues" evidence="24">
    <location>
        <begin position="1128"/>
        <end position="1141"/>
    </location>
</feature>
<keyword evidence="10" id="KW-0276">Fatty acid metabolism</keyword>
<dbReference type="InterPro" id="IPR000719">
    <property type="entry name" value="Prot_kinase_dom"/>
</dbReference>
<evidence type="ECO:0000313" key="27">
    <source>
        <dbReference type="Proteomes" id="UP000503462"/>
    </source>
</evidence>
<organism evidence="26 27">
    <name type="scientific">Peltaster fructicola</name>
    <dbReference type="NCBI Taxonomy" id="286661"/>
    <lineage>
        <taxon>Eukaryota</taxon>
        <taxon>Fungi</taxon>
        <taxon>Dikarya</taxon>
        <taxon>Ascomycota</taxon>
        <taxon>Pezizomycotina</taxon>
        <taxon>Dothideomycetes</taxon>
        <taxon>Dothideomycetes incertae sedis</taxon>
        <taxon>Peltaster</taxon>
    </lineage>
</organism>
<evidence type="ECO:0000256" key="3">
    <source>
        <dbReference type="ARBA" id="ARBA00005232"/>
    </source>
</evidence>
<feature type="compositionally biased region" description="Polar residues" evidence="24">
    <location>
        <begin position="26"/>
        <end position="35"/>
    </location>
</feature>
<keyword evidence="9" id="KW-0999">Mitochondrion inner membrane</keyword>
<evidence type="ECO:0000256" key="6">
    <source>
        <dbReference type="ARBA" id="ARBA00022679"/>
    </source>
</evidence>
<evidence type="ECO:0000256" key="22">
    <source>
        <dbReference type="PIRSR" id="PIRSR600542-1"/>
    </source>
</evidence>
<keyword evidence="27" id="KW-1185">Reference proteome</keyword>
<dbReference type="InterPro" id="IPR042231">
    <property type="entry name" value="Cho/carn_acyl_trans_2"/>
</dbReference>
<protein>
    <recommendedName>
        <fullName evidence="21">Carnitine O-acetyltransferase, mitochondrial</fullName>
        <ecNumber evidence="20">2.3.1.7</ecNumber>
    </recommendedName>
</protein>
<evidence type="ECO:0000256" key="14">
    <source>
        <dbReference type="ARBA" id="ARBA00023128"/>
    </source>
</evidence>
<dbReference type="GO" id="GO:0006631">
    <property type="term" value="P:fatty acid metabolic process"/>
    <property type="evidence" value="ECO:0007669"/>
    <property type="project" value="UniProtKB-KW"/>
</dbReference>
<evidence type="ECO:0000256" key="15">
    <source>
        <dbReference type="ARBA" id="ARBA00023136"/>
    </source>
</evidence>
<evidence type="ECO:0000256" key="16">
    <source>
        <dbReference type="ARBA" id="ARBA00023140"/>
    </source>
</evidence>
<dbReference type="FunFam" id="3.30.559.70:FF:000007">
    <property type="entry name" value="Carnitine O-acetyltransferase, mitochondrial"/>
    <property type="match status" value="1"/>
</dbReference>
<dbReference type="InterPro" id="IPR008271">
    <property type="entry name" value="Ser/Thr_kinase_AS"/>
</dbReference>
<feature type="region of interest" description="Disordered" evidence="24">
    <location>
        <begin position="404"/>
        <end position="572"/>
    </location>
</feature>
<keyword evidence="15" id="KW-0472">Membrane</keyword>
<feature type="compositionally biased region" description="Polar residues" evidence="24">
    <location>
        <begin position="427"/>
        <end position="439"/>
    </location>
</feature>
<comment type="catalytic activity">
    <reaction evidence="18">
        <text>(R)-carnitine + acetyl-CoA = O-acetyl-(R)-carnitine + CoA</text>
        <dbReference type="Rhea" id="RHEA:21136"/>
        <dbReference type="ChEBI" id="CHEBI:16347"/>
        <dbReference type="ChEBI" id="CHEBI:57287"/>
        <dbReference type="ChEBI" id="CHEBI:57288"/>
        <dbReference type="ChEBI" id="CHEBI:57589"/>
        <dbReference type="EC" id="2.3.1.7"/>
    </reaction>
</comment>
<keyword evidence="17" id="KW-0012">Acyltransferase</keyword>
<feature type="compositionally biased region" description="Low complexity" evidence="24">
    <location>
        <begin position="79"/>
        <end position="89"/>
    </location>
</feature>
<dbReference type="GO" id="GO:0004709">
    <property type="term" value="F:MAP kinase kinase kinase activity"/>
    <property type="evidence" value="ECO:0007669"/>
    <property type="project" value="UniProtKB-ARBA"/>
</dbReference>
<evidence type="ECO:0000256" key="1">
    <source>
        <dbReference type="ARBA" id="ARBA00004275"/>
    </source>
</evidence>
<feature type="compositionally biased region" description="Polar residues" evidence="24">
    <location>
        <begin position="778"/>
        <end position="789"/>
    </location>
</feature>
<feature type="compositionally biased region" description="Acidic residues" evidence="24">
    <location>
        <begin position="943"/>
        <end position="952"/>
    </location>
</feature>
<keyword evidence="16" id="KW-0576">Peroxisome</keyword>
<dbReference type="FunFam" id="3.30.200.20:FF:000387">
    <property type="entry name" value="Serine/threonine-protein kinase STE11"/>
    <property type="match status" value="1"/>
</dbReference>
<dbReference type="PROSITE" id="PS00107">
    <property type="entry name" value="PROTEIN_KINASE_ATP"/>
    <property type="match status" value="1"/>
</dbReference>
<dbReference type="Gene3D" id="3.30.200.20">
    <property type="entry name" value="Phosphorylase Kinase, domain 1"/>
    <property type="match status" value="1"/>
</dbReference>
<dbReference type="Gene3D" id="3.30.559.10">
    <property type="entry name" value="Chloramphenicol acetyltransferase-like domain"/>
    <property type="match status" value="1"/>
</dbReference>
<feature type="compositionally biased region" description="Polar residues" evidence="24">
    <location>
        <begin position="222"/>
        <end position="231"/>
    </location>
</feature>
<dbReference type="EMBL" id="CP051142">
    <property type="protein sequence ID" value="QIX00733.1"/>
    <property type="molecule type" value="Genomic_DNA"/>
</dbReference>
<feature type="compositionally biased region" description="Polar residues" evidence="24">
    <location>
        <begin position="798"/>
        <end position="809"/>
    </location>
</feature>
<keyword evidence="8" id="KW-0418">Kinase</keyword>
<dbReference type="GO" id="GO:0004092">
    <property type="term" value="F:carnitine O-acetyltransferase activity"/>
    <property type="evidence" value="ECO:0007669"/>
    <property type="project" value="UniProtKB-EC"/>
</dbReference>
<dbReference type="SUPFAM" id="SSF52777">
    <property type="entry name" value="CoA-dependent acyltransferases"/>
    <property type="match status" value="2"/>
</dbReference>
<dbReference type="InterPro" id="IPR017441">
    <property type="entry name" value="Protein_kinase_ATP_BS"/>
</dbReference>
<dbReference type="InterPro" id="IPR000542">
    <property type="entry name" value="Carn_acyl_trans"/>
</dbReference>
<dbReference type="GO" id="GO:0005524">
    <property type="term" value="F:ATP binding"/>
    <property type="evidence" value="ECO:0007669"/>
    <property type="project" value="UniProtKB-UniRule"/>
</dbReference>
<dbReference type="EC" id="2.3.1.7" evidence="20"/>
<name>A0A6H0Y144_9PEZI</name>
<dbReference type="SMART" id="SM00220">
    <property type="entry name" value="S_TKc"/>
    <property type="match status" value="1"/>
</dbReference>
<feature type="compositionally biased region" description="Polar residues" evidence="24">
    <location>
        <begin position="406"/>
        <end position="417"/>
    </location>
</feature>
<keyword evidence="12" id="KW-0809">Transit peptide</keyword>
<comment type="similarity">
    <text evidence="3">Belongs to the carnitine/choline acetyltransferase family.</text>
</comment>
<feature type="compositionally biased region" description="Low complexity" evidence="24">
    <location>
        <begin position="746"/>
        <end position="761"/>
    </location>
</feature>
<dbReference type="PANTHER" id="PTHR22589:SF103">
    <property type="entry name" value="CARNITINE O-ACETYL-TRANSFERASE, ISOFORM A-RELATED"/>
    <property type="match status" value="1"/>
</dbReference>
<dbReference type="Gene3D" id="3.30.559.70">
    <property type="entry name" value="Choline/Carnitine o-acyltransferase, domain 2"/>
    <property type="match status" value="1"/>
</dbReference>
<dbReference type="InterPro" id="IPR011009">
    <property type="entry name" value="Kinase-like_dom_sf"/>
</dbReference>
<feature type="compositionally biased region" description="Pro residues" evidence="24">
    <location>
        <begin position="170"/>
        <end position="194"/>
    </location>
</feature>
<evidence type="ECO:0000256" key="13">
    <source>
        <dbReference type="ARBA" id="ARBA00023098"/>
    </source>
</evidence>
<dbReference type="PROSITE" id="PS00108">
    <property type="entry name" value="PROTEIN_KINASE_ST"/>
    <property type="match status" value="1"/>
</dbReference>
<reference evidence="26 27" key="1">
    <citation type="journal article" date="2016" name="Sci. Rep.">
        <title>Peltaster fructicola genome reveals evolution from an invasive phytopathogen to an ectophytic parasite.</title>
        <authorList>
            <person name="Xu C."/>
            <person name="Chen H."/>
            <person name="Gleason M.L."/>
            <person name="Xu J.R."/>
            <person name="Liu H."/>
            <person name="Zhang R."/>
            <person name="Sun G."/>
        </authorList>
    </citation>
    <scope>NUCLEOTIDE SEQUENCE [LARGE SCALE GENOMIC DNA]</scope>
    <source>
        <strain evidence="26 27">LNHT1506</strain>
    </source>
</reference>
<evidence type="ECO:0000256" key="12">
    <source>
        <dbReference type="ARBA" id="ARBA00022946"/>
    </source>
</evidence>
<evidence type="ECO:0000256" key="11">
    <source>
        <dbReference type="ARBA" id="ARBA00022840"/>
    </source>
</evidence>
<evidence type="ECO:0000256" key="24">
    <source>
        <dbReference type="SAM" id="MobiDB-lite"/>
    </source>
</evidence>
<dbReference type="GO" id="GO:0005777">
    <property type="term" value="C:peroxisome"/>
    <property type="evidence" value="ECO:0007669"/>
    <property type="project" value="UniProtKB-SubCell"/>
</dbReference>
<keyword evidence="5" id="KW-0813">Transport</keyword>
<accession>A0A6H0Y144</accession>
<feature type="binding site" evidence="23">
    <location>
        <position position="1291"/>
    </location>
    <ligand>
        <name>ATP</name>
        <dbReference type="ChEBI" id="CHEBI:30616"/>
    </ligand>
</feature>
<dbReference type="Proteomes" id="UP000503462">
    <property type="component" value="Chromosome 4"/>
</dbReference>
<dbReference type="PROSITE" id="PS50011">
    <property type="entry name" value="PROTEIN_KINASE_DOM"/>
    <property type="match status" value="1"/>
</dbReference>
<feature type="region of interest" description="Disordered" evidence="24">
    <location>
        <begin position="1079"/>
        <end position="1152"/>
    </location>
</feature>
<evidence type="ECO:0000256" key="23">
    <source>
        <dbReference type="PROSITE-ProRule" id="PRU10141"/>
    </source>
</evidence>
<dbReference type="Gene3D" id="1.10.510.10">
    <property type="entry name" value="Transferase(Phosphotransferase) domain 1"/>
    <property type="match status" value="1"/>
</dbReference>
<evidence type="ECO:0000256" key="4">
    <source>
        <dbReference type="ARBA" id="ARBA00006529"/>
    </source>
</evidence>
<comment type="subcellular location">
    <subcellularLocation>
        <location evidence="2">Mitochondrion inner membrane</location>
        <topology evidence="2">Peripheral membrane protein</topology>
        <orientation evidence="2">Matrix side</orientation>
    </subcellularLocation>
    <subcellularLocation>
        <location evidence="1">Peroxisome</location>
    </subcellularLocation>
</comment>
<gene>
    <name evidence="26" type="ORF">AMS68_006250</name>
</gene>
<keyword evidence="7 23" id="KW-0547">Nucleotide-binding</keyword>
<feature type="region of interest" description="Disordered" evidence="24">
    <location>
        <begin position="338"/>
        <end position="366"/>
    </location>
</feature>
<feature type="compositionally biased region" description="Low complexity" evidence="24">
    <location>
        <begin position="981"/>
        <end position="993"/>
    </location>
</feature>
<evidence type="ECO:0000256" key="17">
    <source>
        <dbReference type="ARBA" id="ARBA00023315"/>
    </source>
</evidence>
<feature type="compositionally biased region" description="Polar residues" evidence="24">
    <location>
        <begin position="835"/>
        <end position="849"/>
    </location>
</feature>
<feature type="compositionally biased region" description="Polar residues" evidence="24">
    <location>
        <begin position="493"/>
        <end position="504"/>
    </location>
</feature>
<evidence type="ECO:0000256" key="9">
    <source>
        <dbReference type="ARBA" id="ARBA00022792"/>
    </source>
</evidence>
<dbReference type="Pfam" id="PF00755">
    <property type="entry name" value="Carn_acyltransf"/>
    <property type="match status" value="1"/>
</dbReference>
<dbReference type="Pfam" id="PF00069">
    <property type="entry name" value="Pkinase"/>
    <property type="match status" value="1"/>
</dbReference>
<dbReference type="PROSITE" id="PS00440">
    <property type="entry name" value="ACYLTRANSF_C_2"/>
    <property type="match status" value="1"/>
</dbReference>
<dbReference type="InterPro" id="IPR023213">
    <property type="entry name" value="CAT-like_dom_sf"/>
</dbReference>
<dbReference type="GO" id="GO:0009437">
    <property type="term" value="P:carnitine metabolic process"/>
    <property type="evidence" value="ECO:0007669"/>
    <property type="project" value="TreeGrafter"/>
</dbReference>
<evidence type="ECO:0000256" key="8">
    <source>
        <dbReference type="ARBA" id="ARBA00022777"/>
    </source>
</evidence>
<evidence type="ECO:0000256" key="7">
    <source>
        <dbReference type="ARBA" id="ARBA00022741"/>
    </source>
</evidence>
<evidence type="ECO:0000256" key="19">
    <source>
        <dbReference type="ARBA" id="ARBA00053195"/>
    </source>
</evidence>
<dbReference type="GO" id="GO:0000196">
    <property type="term" value="P:cell integrity MAPK cascade"/>
    <property type="evidence" value="ECO:0007669"/>
    <property type="project" value="UniProtKB-ARBA"/>
</dbReference>
<evidence type="ECO:0000256" key="21">
    <source>
        <dbReference type="ARBA" id="ARBA00073438"/>
    </source>
</evidence>
<feature type="compositionally biased region" description="Polar residues" evidence="24">
    <location>
        <begin position="447"/>
        <end position="475"/>
    </location>
</feature>
<feature type="region of interest" description="Disordered" evidence="24">
    <location>
        <begin position="733"/>
        <end position="1043"/>
    </location>
</feature>
<feature type="region of interest" description="Disordered" evidence="24">
    <location>
        <begin position="151"/>
        <end position="231"/>
    </location>
</feature>
<dbReference type="SUPFAM" id="SSF56112">
    <property type="entry name" value="Protein kinase-like (PK-like)"/>
    <property type="match status" value="1"/>
</dbReference>
<dbReference type="PROSITE" id="PS00439">
    <property type="entry name" value="ACYLTRANSF_C_1"/>
    <property type="match status" value="1"/>
</dbReference>
<dbReference type="InterPro" id="IPR039551">
    <property type="entry name" value="Cho/carn_acyl_trans"/>
</dbReference>
<evidence type="ECO:0000256" key="18">
    <source>
        <dbReference type="ARBA" id="ARBA00052702"/>
    </source>
</evidence>
<feature type="domain" description="Protein kinase" evidence="25">
    <location>
        <begin position="1262"/>
        <end position="1550"/>
    </location>
</feature>